<feature type="region of interest" description="Disordered" evidence="7">
    <location>
        <begin position="515"/>
        <end position="537"/>
    </location>
</feature>
<keyword evidence="2" id="KW-0813">Transport</keyword>
<evidence type="ECO:0000313" key="9">
    <source>
        <dbReference type="EMBL" id="ELZ59146.1"/>
    </source>
</evidence>
<evidence type="ECO:0000256" key="1">
    <source>
        <dbReference type="ARBA" id="ARBA00004651"/>
    </source>
</evidence>
<name>M0FGI7_9EURY</name>
<evidence type="ECO:0000256" key="8">
    <source>
        <dbReference type="SAM" id="Phobius"/>
    </source>
</evidence>
<dbReference type="PANTHER" id="PTHR30047">
    <property type="entry name" value="HIGH-AFFINITY CHOLINE TRANSPORT PROTEIN-RELATED"/>
    <property type="match status" value="1"/>
</dbReference>
<dbReference type="STRING" id="1227481.C467_04361"/>
<feature type="transmembrane region" description="Helical" evidence="8">
    <location>
        <begin position="150"/>
        <end position="173"/>
    </location>
</feature>
<evidence type="ECO:0000256" key="5">
    <source>
        <dbReference type="ARBA" id="ARBA00022989"/>
    </source>
</evidence>
<keyword evidence="5 8" id="KW-1133">Transmembrane helix</keyword>
<feature type="transmembrane region" description="Helical" evidence="8">
    <location>
        <begin position="326"/>
        <end position="347"/>
    </location>
</feature>
<feature type="transmembrane region" description="Helical" evidence="8">
    <location>
        <begin position="268"/>
        <end position="287"/>
    </location>
</feature>
<accession>M0FGI7</accession>
<dbReference type="GO" id="GO:0022857">
    <property type="term" value="F:transmembrane transporter activity"/>
    <property type="evidence" value="ECO:0007669"/>
    <property type="project" value="InterPro"/>
</dbReference>
<evidence type="ECO:0000313" key="10">
    <source>
        <dbReference type="Proteomes" id="UP000011689"/>
    </source>
</evidence>
<dbReference type="Pfam" id="PF02028">
    <property type="entry name" value="BCCT"/>
    <property type="match status" value="1"/>
</dbReference>
<feature type="transmembrane region" description="Helical" evidence="8">
    <location>
        <begin position="58"/>
        <end position="78"/>
    </location>
</feature>
<keyword evidence="3" id="KW-1003">Cell membrane</keyword>
<gene>
    <name evidence="9" type="ORF">C467_04361</name>
</gene>
<evidence type="ECO:0000256" key="7">
    <source>
        <dbReference type="SAM" id="MobiDB-lite"/>
    </source>
</evidence>
<keyword evidence="4 8" id="KW-0812">Transmembrane</keyword>
<dbReference type="RefSeq" id="WP_008582147.1">
    <property type="nucleotide sequence ID" value="NZ_AOJO01000019.1"/>
</dbReference>
<protein>
    <submittedName>
        <fullName evidence="9">Compatible solute transporter (Substrate choline/ glycine betaine)</fullName>
    </submittedName>
</protein>
<dbReference type="GeneID" id="72712725"/>
<evidence type="ECO:0000256" key="4">
    <source>
        <dbReference type="ARBA" id="ARBA00022692"/>
    </source>
</evidence>
<proteinExistence type="predicted"/>
<dbReference type="OrthoDB" id="141573at2157"/>
<dbReference type="Proteomes" id="UP000011689">
    <property type="component" value="Unassembled WGS sequence"/>
</dbReference>
<feature type="transmembrane region" description="Helical" evidence="8">
    <location>
        <begin position="359"/>
        <end position="378"/>
    </location>
</feature>
<dbReference type="GO" id="GO:0005886">
    <property type="term" value="C:plasma membrane"/>
    <property type="evidence" value="ECO:0007669"/>
    <property type="project" value="UniProtKB-SubCell"/>
</dbReference>
<comment type="subcellular location">
    <subcellularLocation>
        <location evidence="1">Cell membrane</location>
        <topology evidence="1">Multi-pass membrane protein</topology>
    </subcellularLocation>
</comment>
<reference evidence="9 10" key="1">
    <citation type="journal article" date="2014" name="PLoS Genet.">
        <title>Phylogenetically driven sequencing of extremely halophilic archaea reveals strategies for static and dynamic osmo-response.</title>
        <authorList>
            <person name="Becker E.A."/>
            <person name="Seitzer P.M."/>
            <person name="Tritt A."/>
            <person name="Larsen D."/>
            <person name="Krusor M."/>
            <person name="Yao A.I."/>
            <person name="Wu D."/>
            <person name="Madern D."/>
            <person name="Eisen J.A."/>
            <person name="Darling A.E."/>
            <person name="Facciotti M.T."/>
        </authorList>
    </citation>
    <scope>NUCLEOTIDE SEQUENCE [LARGE SCALE GENOMIC DNA]</scope>
    <source>
        <strain evidence="9 10">ATCC 700873</strain>
    </source>
</reference>
<dbReference type="PATRIC" id="fig|1227481.4.peg.851"/>
<evidence type="ECO:0000256" key="3">
    <source>
        <dbReference type="ARBA" id="ARBA00022475"/>
    </source>
</evidence>
<dbReference type="PROSITE" id="PS01303">
    <property type="entry name" value="BCCT"/>
    <property type="match status" value="1"/>
</dbReference>
<dbReference type="InterPro" id="IPR018093">
    <property type="entry name" value="BCCT_CS"/>
</dbReference>
<feature type="transmembrane region" description="Helical" evidence="8">
    <location>
        <begin position="20"/>
        <end position="38"/>
    </location>
</feature>
<keyword evidence="6 8" id="KW-0472">Membrane</keyword>
<feature type="transmembrane region" description="Helical" evidence="8">
    <location>
        <begin position="204"/>
        <end position="222"/>
    </location>
</feature>
<organism evidence="9 10">
    <name type="scientific">Halorubrum hochstenium ATCC 700873</name>
    <dbReference type="NCBI Taxonomy" id="1227481"/>
    <lineage>
        <taxon>Archaea</taxon>
        <taxon>Methanobacteriati</taxon>
        <taxon>Methanobacteriota</taxon>
        <taxon>Stenosarchaea group</taxon>
        <taxon>Halobacteria</taxon>
        <taxon>Halobacteriales</taxon>
        <taxon>Haloferacaceae</taxon>
        <taxon>Halorubrum</taxon>
    </lineage>
</organism>
<feature type="transmembrane region" description="Helical" evidence="8">
    <location>
        <begin position="242"/>
        <end position="261"/>
    </location>
</feature>
<sequence>MSERSVVESIRSFRAEVDPVPFAVGSLVTFAFLAYTVADTDGAAAAIDAAFVRFGQGLAWLYLGSVLALVLAAGYLLVGKYGRVRLGDGDPEYGTLSYVAMFFSAGLSAGIVFFGPVEALLHYQTVPPLFAGEVAAESSAAAVPAVAYTVFHYGISAWGGYLAIGLPVAYFAYRHDAPFRVSTALYPLLGPDGLDGVVARTVDTLAVVATIGGIATGLGFIATQLLTGVTYRTGVSFGDAETVAVIVGITLLFTLSLVAGVSRGIRRLSVFNVGVMALLFGVALVAGPTTDVLNVGVAALGTYATSFFEMSLFTGSGVENGPGWTAAWTVFYWSWWIAWAPFVGLFLARISRGRTIRSVVGTAFGTMTAVSALWFTVIGGTSIRLQDSGAVDVLGAVGEFGDGVSGYVIFGAFPGGELWQLLFLVLVTTFFVTSADSSTLAVGMLTTGGSREPSGANRVFWGVLQGAIASVLVVVGGATALRSSVIVTGAPFAVVCLVAMGGFLRWLSRAEDPAPAAESAQSSESARSPTAGVAEDD</sequence>
<dbReference type="InterPro" id="IPR000060">
    <property type="entry name" value="BCCT_transptr"/>
</dbReference>
<dbReference type="PANTHER" id="PTHR30047:SF7">
    <property type="entry name" value="HIGH-AFFINITY CHOLINE TRANSPORT PROTEIN"/>
    <property type="match status" value="1"/>
</dbReference>
<feature type="transmembrane region" description="Helical" evidence="8">
    <location>
        <begin position="459"/>
        <end position="479"/>
    </location>
</feature>
<evidence type="ECO:0000256" key="6">
    <source>
        <dbReference type="ARBA" id="ARBA00023136"/>
    </source>
</evidence>
<feature type="transmembrane region" description="Helical" evidence="8">
    <location>
        <begin position="421"/>
        <end position="447"/>
    </location>
</feature>
<feature type="transmembrane region" description="Helical" evidence="8">
    <location>
        <begin position="98"/>
        <end position="117"/>
    </location>
</feature>
<evidence type="ECO:0000256" key="2">
    <source>
        <dbReference type="ARBA" id="ARBA00022448"/>
    </source>
</evidence>
<feature type="transmembrane region" description="Helical" evidence="8">
    <location>
        <begin position="485"/>
        <end position="504"/>
    </location>
</feature>
<comment type="caution">
    <text evidence="9">The sequence shown here is derived from an EMBL/GenBank/DDBJ whole genome shotgun (WGS) entry which is preliminary data.</text>
</comment>
<feature type="compositionally biased region" description="Low complexity" evidence="7">
    <location>
        <begin position="515"/>
        <end position="529"/>
    </location>
</feature>
<dbReference type="EMBL" id="AOJO01000019">
    <property type="protein sequence ID" value="ELZ59146.1"/>
    <property type="molecule type" value="Genomic_DNA"/>
</dbReference>
<keyword evidence="10" id="KW-1185">Reference proteome</keyword>
<dbReference type="AlphaFoldDB" id="M0FGI7"/>